<dbReference type="EMBL" id="CACVBS010000101">
    <property type="protein sequence ID" value="CAA7271092.1"/>
    <property type="molecule type" value="Genomic_DNA"/>
</dbReference>
<dbReference type="AlphaFoldDB" id="A0A8S0Y0Q7"/>
<gene>
    <name evidence="1" type="ORF">AAE3_LOCUS13249</name>
</gene>
<evidence type="ECO:0000313" key="2">
    <source>
        <dbReference type="Proteomes" id="UP000467700"/>
    </source>
</evidence>
<comment type="caution">
    <text evidence="1">The sequence shown here is derived from an EMBL/GenBank/DDBJ whole genome shotgun (WGS) entry which is preliminary data.</text>
</comment>
<sequence>MHLYYPSKQAKQAGLLHRTSHSPCTKHFRFVSVIHFPLRSRSVVSICFSCSIFPSLFLFPSHLFAPLPLSTSVPSSTASDTRTRLSIAHSHSTFATHAYTVTRLQHSHSHSSHPHPPTRPTSYIIASDTCLFGSHAMLPEFLFAHCPGFPLLCDSAHALIRFRSHFSLCCITTSSPPFLSSSRRGGLTSPAFPPHLPLSLPFLFPCHAPHAPPTPTRRQKDTHAHALLNAHGTVPPSTFSFRSIIPIYPLRPRYDQPHRTLILIYSSKYKIFLLFSRLFLFPRFFSLLLRFVALLYSDRLEGSFPIPHSPARTEPHRTYFLL</sequence>
<keyword evidence="2" id="KW-1185">Reference proteome</keyword>
<dbReference type="Proteomes" id="UP000467700">
    <property type="component" value="Unassembled WGS sequence"/>
</dbReference>
<evidence type="ECO:0000313" key="1">
    <source>
        <dbReference type="EMBL" id="CAA7271092.1"/>
    </source>
</evidence>
<name>A0A8S0Y0Q7_CYCAE</name>
<reference evidence="1 2" key="1">
    <citation type="submission" date="2020-01" db="EMBL/GenBank/DDBJ databases">
        <authorList>
            <person name="Gupta K D."/>
        </authorList>
    </citation>
    <scope>NUCLEOTIDE SEQUENCE [LARGE SCALE GENOMIC DNA]</scope>
</reference>
<organism evidence="1 2">
    <name type="scientific">Cyclocybe aegerita</name>
    <name type="common">Black poplar mushroom</name>
    <name type="synonym">Agrocybe aegerita</name>
    <dbReference type="NCBI Taxonomy" id="1973307"/>
    <lineage>
        <taxon>Eukaryota</taxon>
        <taxon>Fungi</taxon>
        <taxon>Dikarya</taxon>
        <taxon>Basidiomycota</taxon>
        <taxon>Agaricomycotina</taxon>
        <taxon>Agaricomycetes</taxon>
        <taxon>Agaricomycetidae</taxon>
        <taxon>Agaricales</taxon>
        <taxon>Agaricineae</taxon>
        <taxon>Bolbitiaceae</taxon>
        <taxon>Cyclocybe</taxon>
    </lineage>
</organism>
<proteinExistence type="predicted"/>
<protein>
    <submittedName>
        <fullName evidence="1">Uncharacterized protein</fullName>
    </submittedName>
</protein>
<accession>A0A8S0Y0Q7</accession>